<sequence length="361" mass="42355">MLPRNIFQPPPNILSSKLFPFTISTPTFDNHDRRVVVVWIHCHYIPSAANMKIIDPSRQARKPLDRNQFLDLEIDRLQEEIGVKERIGIPLPINLKAKYLEVLENFANVHGKIKEAQENTQLQQSLQSREFTCFNDLPVELRLKIWGYAFASDTQPRIHCIDIVNAGSDRETFISNQPVSSILHANHESRSHYFRNTDLQFAFETFLNFDTDIFYIADFADRESSFRKFLNFDDADGIQKLAMRKDSFCDIPLTGHFSSKHAEMLYNLSGWKEMFVVFEDERPWEEVWKDTSVVFRDFTAREKRKRAERSYTRKWCKTLNEFMESYDEPAIKFRFGRLERGEDCVDPVEASSILELESLSV</sequence>
<reference evidence="2 3" key="1">
    <citation type="submission" date="2016-04" db="EMBL/GenBank/DDBJ databases">
        <title>A degradative enzymes factory behind the ericoid mycorrhizal symbiosis.</title>
        <authorList>
            <consortium name="DOE Joint Genome Institute"/>
            <person name="Martino E."/>
            <person name="Morin E."/>
            <person name="Grelet G."/>
            <person name="Kuo A."/>
            <person name="Kohler A."/>
            <person name="Daghino S."/>
            <person name="Barry K."/>
            <person name="Choi C."/>
            <person name="Cichocki N."/>
            <person name="Clum A."/>
            <person name="Copeland A."/>
            <person name="Hainaut M."/>
            <person name="Haridas S."/>
            <person name="Labutti K."/>
            <person name="Lindquist E."/>
            <person name="Lipzen A."/>
            <person name="Khouja H.-R."/>
            <person name="Murat C."/>
            <person name="Ohm R."/>
            <person name="Olson A."/>
            <person name="Spatafora J."/>
            <person name="Veneault-Fourrey C."/>
            <person name="Henrissat B."/>
            <person name="Grigoriev I."/>
            <person name="Martin F."/>
            <person name="Perotto S."/>
        </authorList>
    </citation>
    <scope>NUCLEOTIDE SEQUENCE [LARGE SCALE GENOMIC DNA]</scope>
    <source>
        <strain evidence="2 3">F</strain>
    </source>
</reference>
<name>A0A2J6QTI1_HYAVF</name>
<proteinExistence type="predicted"/>
<feature type="domain" description="2EXR" evidence="1">
    <location>
        <begin position="131"/>
        <end position="213"/>
    </location>
</feature>
<dbReference type="AlphaFoldDB" id="A0A2J6QTI1"/>
<evidence type="ECO:0000313" key="2">
    <source>
        <dbReference type="EMBL" id="PMD29578.1"/>
    </source>
</evidence>
<dbReference type="PANTHER" id="PTHR35910:SF6">
    <property type="entry name" value="2EXR DOMAIN-CONTAINING PROTEIN"/>
    <property type="match status" value="1"/>
</dbReference>
<keyword evidence="3" id="KW-1185">Reference proteome</keyword>
<dbReference type="Proteomes" id="UP000235786">
    <property type="component" value="Unassembled WGS sequence"/>
</dbReference>
<accession>A0A2J6QTI1</accession>
<protein>
    <recommendedName>
        <fullName evidence="1">2EXR domain-containing protein</fullName>
    </recommendedName>
</protein>
<dbReference type="Pfam" id="PF20150">
    <property type="entry name" value="2EXR"/>
    <property type="match status" value="1"/>
</dbReference>
<dbReference type="PANTHER" id="PTHR35910">
    <property type="entry name" value="2EXR DOMAIN-CONTAINING PROTEIN"/>
    <property type="match status" value="1"/>
</dbReference>
<evidence type="ECO:0000313" key="3">
    <source>
        <dbReference type="Proteomes" id="UP000235786"/>
    </source>
</evidence>
<dbReference type="InterPro" id="IPR045518">
    <property type="entry name" value="2EXR"/>
</dbReference>
<evidence type="ECO:0000259" key="1">
    <source>
        <dbReference type="Pfam" id="PF20150"/>
    </source>
</evidence>
<organism evidence="2 3">
    <name type="scientific">Hyaloscypha variabilis (strain UAMH 11265 / GT02V1 / F)</name>
    <name type="common">Meliniomyces variabilis</name>
    <dbReference type="NCBI Taxonomy" id="1149755"/>
    <lineage>
        <taxon>Eukaryota</taxon>
        <taxon>Fungi</taxon>
        <taxon>Dikarya</taxon>
        <taxon>Ascomycota</taxon>
        <taxon>Pezizomycotina</taxon>
        <taxon>Leotiomycetes</taxon>
        <taxon>Helotiales</taxon>
        <taxon>Hyaloscyphaceae</taxon>
        <taxon>Hyaloscypha</taxon>
        <taxon>Hyaloscypha variabilis</taxon>
    </lineage>
</organism>
<gene>
    <name evidence="2" type="ORF">L207DRAFT_520865</name>
</gene>
<dbReference type="OrthoDB" id="3473305at2759"/>
<dbReference type="EMBL" id="KZ613973">
    <property type="protein sequence ID" value="PMD29578.1"/>
    <property type="molecule type" value="Genomic_DNA"/>
</dbReference>